<dbReference type="SUPFAM" id="SSF55729">
    <property type="entry name" value="Acyl-CoA N-acyltransferases (Nat)"/>
    <property type="match status" value="1"/>
</dbReference>
<dbReference type="RefSeq" id="WP_007416945.1">
    <property type="nucleotide sequence ID" value="NZ_ABOX02000034.1"/>
</dbReference>
<protein>
    <recommendedName>
        <fullName evidence="3">Arginine-tRNA-protein transferase domain protein</fullName>
    </recommendedName>
</protein>
<keyword evidence="2" id="KW-1185">Reference proteome</keyword>
<dbReference type="InterPro" id="IPR016181">
    <property type="entry name" value="Acyl_CoA_acyltransferase"/>
</dbReference>
<accession>B9XMA6</accession>
<evidence type="ECO:0000313" key="1">
    <source>
        <dbReference type="EMBL" id="EEF58948.1"/>
    </source>
</evidence>
<dbReference type="STRING" id="320771.Cflav_PD1997"/>
<evidence type="ECO:0000313" key="2">
    <source>
        <dbReference type="Proteomes" id="UP000003688"/>
    </source>
</evidence>
<dbReference type="AlphaFoldDB" id="B9XMA6"/>
<reference evidence="1 2" key="1">
    <citation type="journal article" date="2011" name="J. Bacteriol.">
        <title>Genome sequence of 'Pedosphaera parvula' Ellin514, an aerobic Verrucomicrobial isolate from pasture soil.</title>
        <authorList>
            <person name="Kant R."/>
            <person name="van Passel M.W."/>
            <person name="Sangwan P."/>
            <person name="Palva A."/>
            <person name="Lucas S."/>
            <person name="Copeland A."/>
            <person name="Lapidus A."/>
            <person name="Glavina Del Rio T."/>
            <person name="Dalin E."/>
            <person name="Tice H."/>
            <person name="Bruce D."/>
            <person name="Goodwin L."/>
            <person name="Pitluck S."/>
            <person name="Chertkov O."/>
            <person name="Larimer F.W."/>
            <person name="Land M.L."/>
            <person name="Hauser L."/>
            <person name="Brettin T.S."/>
            <person name="Detter J.C."/>
            <person name="Han S."/>
            <person name="de Vos W.M."/>
            <person name="Janssen P.H."/>
            <person name="Smidt H."/>
        </authorList>
    </citation>
    <scope>NUCLEOTIDE SEQUENCE [LARGE SCALE GENOMIC DNA]</scope>
    <source>
        <strain evidence="1 2">Ellin514</strain>
    </source>
</reference>
<sequence>MKLLFSEHKADHGHYIYSYAIWAFPEAGETPADLFNQGFLPSSRNLDRFYLCRQLRVNLGKFTPSSENRRVLRKGEGIIFELIPREKFDYTPKRREFCKQYADARFGKEVMGYERLDSLFNNKVTSHVLLFTDASTGAELGIVTLYLEGKKLAFYSYAFYDLNYFNKSLGLHMMTTAVNHFADNGFEFIHLGSCYSQSSLYKTQFDGVEFFNGVRWSGDLKELKYLLERETKEVTQHLLESEEYRRLFHEGGLDKLVVASGFSVPIVSGKEKS</sequence>
<evidence type="ECO:0008006" key="3">
    <source>
        <dbReference type="Google" id="ProtNLM"/>
    </source>
</evidence>
<name>B9XMA6_PEDPL</name>
<proteinExistence type="predicted"/>
<comment type="caution">
    <text evidence="1">The sequence shown here is derived from an EMBL/GenBank/DDBJ whole genome shotgun (WGS) entry which is preliminary data.</text>
</comment>
<dbReference type="Proteomes" id="UP000003688">
    <property type="component" value="Unassembled WGS sequence"/>
</dbReference>
<organism evidence="1 2">
    <name type="scientific">Pedosphaera parvula (strain Ellin514)</name>
    <dbReference type="NCBI Taxonomy" id="320771"/>
    <lineage>
        <taxon>Bacteria</taxon>
        <taxon>Pseudomonadati</taxon>
        <taxon>Verrucomicrobiota</taxon>
        <taxon>Pedosphaerae</taxon>
        <taxon>Pedosphaerales</taxon>
        <taxon>Pedosphaeraceae</taxon>
        <taxon>Pedosphaera</taxon>
    </lineage>
</organism>
<dbReference type="EMBL" id="ABOX02000034">
    <property type="protein sequence ID" value="EEF58948.1"/>
    <property type="molecule type" value="Genomic_DNA"/>
</dbReference>
<gene>
    <name evidence="1" type="ORF">Cflav_PD1997</name>
</gene>
<dbReference type="OrthoDB" id="5182302at2"/>